<sequence length="118" mass="13108">MKNLSKHFGHLPSNLLDLTFDTRLWWSSGKVSDAGFQVRNPIPRKSRRVLGLLHVKSNVGEQTFSGLCGAKVWRGGPDQVLSSTSDRGSKFRGLSQNSPRVASKQDDNKTKLISLRCN</sequence>
<dbReference type="AlphaFoldDB" id="A0A4Y2CWZ9"/>
<reference evidence="2 3" key="1">
    <citation type="journal article" date="2019" name="Sci. Rep.">
        <title>Orb-weaving spider Araneus ventricosus genome elucidates the spidroin gene catalogue.</title>
        <authorList>
            <person name="Kono N."/>
            <person name="Nakamura H."/>
            <person name="Ohtoshi R."/>
            <person name="Moran D.A.P."/>
            <person name="Shinohara A."/>
            <person name="Yoshida Y."/>
            <person name="Fujiwara M."/>
            <person name="Mori M."/>
            <person name="Tomita M."/>
            <person name="Arakawa K."/>
        </authorList>
    </citation>
    <scope>NUCLEOTIDE SEQUENCE [LARGE SCALE GENOMIC DNA]</scope>
</reference>
<proteinExistence type="predicted"/>
<dbReference type="Proteomes" id="UP000499080">
    <property type="component" value="Unassembled WGS sequence"/>
</dbReference>
<organism evidence="2 3">
    <name type="scientific">Araneus ventricosus</name>
    <name type="common">Orbweaver spider</name>
    <name type="synonym">Epeira ventricosa</name>
    <dbReference type="NCBI Taxonomy" id="182803"/>
    <lineage>
        <taxon>Eukaryota</taxon>
        <taxon>Metazoa</taxon>
        <taxon>Ecdysozoa</taxon>
        <taxon>Arthropoda</taxon>
        <taxon>Chelicerata</taxon>
        <taxon>Arachnida</taxon>
        <taxon>Araneae</taxon>
        <taxon>Araneomorphae</taxon>
        <taxon>Entelegynae</taxon>
        <taxon>Araneoidea</taxon>
        <taxon>Araneidae</taxon>
        <taxon>Araneus</taxon>
    </lineage>
</organism>
<evidence type="ECO:0000313" key="3">
    <source>
        <dbReference type="Proteomes" id="UP000499080"/>
    </source>
</evidence>
<accession>A0A4Y2CWZ9</accession>
<feature type="region of interest" description="Disordered" evidence="1">
    <location>
        <begin position="79"/>
        <end position="109"/>
    </location>
</feature>
<evidence type="ECO:0000313" key="2">
    <source>
        <dbReference type="EMBL" id="GBM07825.1"/>
    </source>
</evidence>
<dbReference type="EMBL" id="BGPR01000247">
    <property type="protein sequence ID" value="GBM07825.1"/>
    <property type="molecule type" value="Genomic_DNA"/>
</dbReference>
<comment type="caution">
    <text evidence="2">The sequence shown here is derived from an EMBL/GenBank/DDBJ whole genome shotgun (WGS) entry which is preliminary data.</text>
</comment>
<evidence type="ECO:0000256" key="1">
    <source>
        <dbReference type="SAM" id="MobiDB-lite"/>
    </source>
</evidence>
<name>A0A4Y2CWZ9_ARAVE</name>
<protein>
    <submittedName>
        <fullName evidence="2">Uncharacterized protein</fullName>
    </submittedName>
</protein>
<gene>
    <name evidence="2" type="ORF">AVEN_33105_1</name>
</gene>
<keyword evidence="3" id="KW-1185">Reference proteome</keyword>